<dbReference type="NCBIfam" id="TIGR04085">
    <property type="entry name" value="rSAM_more_4Fe4S"/>
    <property type="match status" value="1"/>
</dbReference>
<comment type="caution">
    <text evidence="6">The sequence shown here is derived from an EMBL/GenBank/DDBJ whole genome shotgun (WGS) entry which is preliminary data.</text>
</comment>
<dbReference type="GO" id="GO:0051536">
    <property type="term" value="F:iron-sulfur cluster binding"/>
    <property type="evidence" value="ECO:0007669"/>
    <property type="project" value="UniProtKB-KW"/>
</dbReference>
<dbReference type="Pfam" id="PF04055">
    <property type="entry name" value="Radical_SAM"/>
    <property type="match status" value="1"/>
</dbReference>
<keyword evidence="2" id="KW-0479">Metal-binding</keyword>
<evidence type="ECO:0000313" key="7">
    <source>
        <dbReference type="Proteomes" id="UP000003136"/>
    </source>
</evidence>
<protein>
    <recommendedName>
        <fullName evidence="5">Radical SAM core domain-containing protein</fullName>
    </recommendedName>
</protein>
<dbReference type="InterPro" id="IPR007197">
    <property type="entry name" value="rSAM"/>
</dbReference>
<keyword evidence="7" id="KW-1185">Reference proteome</keyword>
<evidence type="ECO:0000256" key="1">
    <source>
        <dbReference type="ARBA" id="ARBA00022691"/>
    </source>
</evidence>
<evidence type="ECO:0000256" key="4">
    <source>
        <dbReference type="ARBA" id="ARBA00023014"/>
    </source>
</evidence>
<dbReference type="Proteomes" id="UP000003136">
    <property type="component" value="Unassembled WGS sequence"/>
</dbReference>
<dbReference type="HOGENOM" id="CLU_009273_4_2_9"/>
<organism evidence="6 7">
    <name type="scientific">[Bacteroides] pectinophilus ATCC 43243</name>
    <dbReference type="NCBI Taxonomy" id="483218"/>
    <lineage>
        <taxon>Bacteria</taxon>
        <taxon>Bacillati</taxon>
        <taxon>Bacillota</taxon>
        <taxon>Clostridia</taxon>
        <taxon>Eubacteriales</taxon>
    </lineage>
</organism>
<accession>B7ANG9</accession>
<dbReference type="AlphaFoldDB" id="B7ANG9"/>
<dbReference type="CDD" id="cd01335">
    <property type="entry name" value="Radical_SAM"/>
    <property type="match status" value="1"/>
</dbReference>
<evidence type="ECO:0000256" key="2">
    <source>
        <dbReference type="ARBA" id="ARBA00022723"/>
    </source>
</evidence>
<dbReference type="Gene3D" id="3.20.20.70">
    <property type="entry name" value="Aldolase class I"/>
    <property type="match status" value="1"/>
</dbReference>
<dbReference type="GO" id="GO:0003824">
    <property type="term" value="F:catalytic activity"/>
    <property type="evidence" value="ECO:0007669"/>
    <property type="project" value="InterPro"/>
</dbReference>
<dbReference type="InterPro" id="IPR058240">
    <property type="entry name" value="rSAM_sf"/>
</dbReference>
<feature type="domain" description="Radical SAM core" evidence="5">
    <location>
        <begin position="83"/>
        <end position="306"/>
    </location>
</feature>
<dbReference type="EMBL" id="ABVQ01000032">
    <property type="protein sequence ID" value="EEC58704.1"/>
    <property type="molecule type" value="Genomic_DNA"/>
</dbReference>
<keyword evidence="4" id="KW-0411">Iron-sulfur</keyword>
<dbReference type="InterPro" id="IPR013785">
    <property type="entry name" value="Aldolase_TIM"/>
</dbReference>
<keyword evidence="3" id="KW-0408">Iron</keyword>
<proteinExistence type="predicted"/>
<evidence type="ECO:0000256" key="3">
    <source>
        <dbReference type="ARBA" id="ARBA00023004"/>
    </source>
</evidence>
<dbReference type="eggNOG" id="COG0535">
    <property type="taxonomic scope" value="Bacteria"/>
</dbReference>
<dbReference type="GO" id="GO:0046872">
    <property type="term" value="F:metal ion binding"/>
    <property type="evidence" value="ECO:0007669"/>
    <property type="project" value="UniProtKB-KW"/>
</dbReference>
<evidence type="ECO:0000259" key="5">
    <source>
        <dbReference type="PROSITE" id="PS51918"/>
    </source>
</evidence>
<dbReference type="PANTHER" id="PTHR11228:SF7">
    <property type="entry name" value="PQQA PEPTIDE CYCLASE"/>
    <property type="match status" value="1"/>
</dbReference>
<dbReference type="SFLD" id="SFLDS00029">
    <property type="entry name" value="Radical_SAM"/>
    <property type="match status" value="1"/>
</dbReference>
<dbReference type="SFLD" id="SFLDG01067">
    <property type="entry name" value="SPASM/twitch_domain_containing"/>
    <property type="match status" value="1"/>
</dbReference>
<dbReference type="STRING" id="483218.BACPEC_00223"/>
<evidence type="ECO:0000313" key="6">
    <source>
        <dbReference type="EMBL" id="EEC58704.1"/>
    </source>
</evidence>
<dbReference type="SFLD" id="SFLDG01386">
    <property type="entry name" value="main_SPASM_domain-containing"/>
    <property type="match status" value="1"/>
</dbReference>
<dbReference type="PROSITE" id="PS51918">
    <property type="entry name" value="RADICAL_SAM"/>
    <property type="match status" value="1"/>
</dbReference>
<name>B7ANG9_9FIRM</name>
<dbReference type="InterPro" id="IPR023885">
    <property type="entry name" value="4Fe4S-binding_SPASM_dom"/>
</dbReference>
<dbReference type="InterPro" id="IPR050377">
    <property type="entry name" value="Radical_SAM_PqqE_MftC-like"/>
</dbReference>
<dbReference type="PANTHER" id="PTHR11228">
    <property type="entry name" value="RADICAL SAM DOMAIN PROTEIN"/>
    <property type="match status" value="1"/>
</dbReference>
<keyword evidence="1" id="KW-0949">S-adenosyl-L-methionine</keyword>
<sequence length="442" mass="50834">MGQEKLLIRQENFGYLLYSIPMKCYYTVKNNGEFIVSTVLNNLRNGKDVFEQIDAQYLSELKKVGFDNNIRVLDHRNKVSRQLFAPLEYYFDFSNKCNLRCPHCYNSKHLGKITMPEESVSAIIDEMYDLGVMRLHLAGGEPTIEKKGIANYLSTAKKHNIVTSMATNGTLLTDEMCEILLGNDMFAISISLDGYDEETNNKRRGEGFFSVTVDGVRRLIKKRDEMGKKTEICLKPIYEYNTSLNFFDRMTEFAISLGVDKIKFSNPERSVNHELGYYGKHIEPYYEKLNYISELQVKYKGKIAILNVTNPIEGCFAIGLKEMRGCIGGQELLTINPDGRITPCLMNDTELGDYFDYRSINKFLLTSKALTNYISSIQYEPCFDCEAYSMCRGGCQVRKRVEYGKMQFKDPYCPMEYNKAELKKLYEIDSDIFDCVCVSHSL</sequence>
<reference evidence="6 7" key="1">
    <citation type="submission" date="2008-11" db="EMBL/GenBank/DDBJ databases">
        <title>Draft genome sequence of Bacteroides pectinophilus (ATCC 43243).</title>
        <authorList>
            <person name="Sudarsanam P."/>
            <person name="Ley R."/>
            <person name="Guruge J."/>
            <person name="Turnbaugh P.J."/>
            <person name="Mahowald M."/>
            <person name="Liep D."/>
            <person name="Gordon J."/>
        </authorList>
    </citation>
    <scope>NUCLEOTIDE SEQUENCE [LARGE SCALE GENOMIC DNA]</scope>
    <source>
        <strain evidence="6 7">ATCC 43243</strain>
    </source>
</reference>
<dbReference type="SUPFAM" id="SSF102114">
    <property type="entry name" value="Radical SAM enzymes"/>
    <property type="match status" value="1"/>
</dbReference>
<gene>
    <name evidence="6" type="ORF">BACPEC_00223</name>
</gene>
<reference evidence="6 7" key="2">
    <citation type="submission" date="2008-11" db="EMBL/GenBank/DDBJ databases">
        <authorList>
            <person name="Fulton L."/>
            <person name="Clifton S."/>
            <person name="Fulton B."/>
            <person name="Xu J."/>
            <person name="Minx P."/>
            <person name="Pepin K.H."/>
            <person name="Johnson M."/>
            <person name="Bhonagiri V."/>
            <person name="Nash W.E."/>
            <person name="Mardis E.R."/>
            <person name="Wilson R.K."/>
        </authorList>
    </citation>
    <scope>NUCLEOTIDE SEQUENCE [LARGE SCALE GENOMIC DNA]</scope>
    <source>
        <strain evidence="6 7">ATCC 43243</strain>
    </source>
</reference>